<reference evidence="2 4" key="2">
    <citation type="journal article" date="2014" name="BMC Genomics">
        <title>An improved genome release (version Mt4.0) for the model legume Medicago truncatula.</title>
        <authorList>
            <person name="Tang H."/>
            <person name="Krishnakumar V."/>
            <person name="Bidwell S."/>
            <person name="Rosen B."/>
            <person name="Chan A."/>
            <person name="Zhou S."/>
            <person name="Gentzbittel L."/>
            <person name="Childs K.L."/>
            <person name="Yandell M."/>
            <person name="Gundlach H."/>
            <person name="Mayer K.F."/>
            <person name="Schwartz D.C."/>
            <person name="Town C.D."/>
        </authorList>
    </citation>
    <scope>GENOME REANNOTATION</scope>
    <source>
        <strain evidence="3 4">cv. Jemalong A17</strain>
    </source>
</reference>
<dbReference type="InterPro" id="IPR053197">
    <property type="entry name" value="F-box_SCFL_complex_component"/>
</dbReference>
<dbReference type="EMBL" id="CM001220">
    <property type="protein sequence ID" value="AES90420.1"/>
    <property type="molecule type" value="Genomic_DNA"/>
</dbReference>
<dbReference type="EnsemblPlants" id="AES90420">
    <property type="protein sequence ID" value="AES90420"/>
    <property type="gene ID" value="MTR_4g090960"/>
</dbReference>
<sequence>MKKRSQCENVNEENDGNEDRLSDLLEGVLLHILSLFDTKQAVQSCILSTRWRHLWKRIPSSNS</sequence>
<evidence type="ECO:0000313" key="4">
    <source>
        <dbReference type="Proteomes" id="UP000002051"/>
    </source>
</evidence>
<reference evidence="2 4" key="1">
    <citation type="journal article" date="2011" name="Nature">
        <title>The Medicago genome provides insight into the evolution of rhizobial symbioses.</title>
        <authorList>
            <person name="Young N.D."/>
            <person name="Debelle F."/>
            <person name="Oldroyd G.E."/>
            <person name="Geurts R."/>
            <person name="Cannon S.B."/>
            <person name="Udvardi M.K."/>
            <person name="Benedito V.A."/>
            <person name="Mayer K.F."/>
            <person name="Gouzy J."/>
            <person name="Schoof H."/>
            <person name="Van de Peer Y."/>
            <person name="Proost S."/>
            <person name="Cook D.R."/>
            <person name="Meyers B.C."/>
            <person name="Spannagl M."/>
            <person name="Cheung F."/>
            <person name="De Mita S."/>
            <person name="Krishnakumar V."/>
            <person name="Gundlach H."/>
            <person name="Zhou S."/>
            <person name="Mudge J."/>
            <person name="Bharti A.K."/>
            <person name="Murray J.D."/>
            <person name="Naoumkina M.A."/>
            <person name="Rosen B."/>
            <person name="Silverstein K.A."/>
            <person name="Tang H."/>
            <person name="Rombauts S."/>
            <person name="Zhao P.X."/>
            <person name="Zhou P."/>
            <person name="Barbe V."/>
            <person name="Bardou P."/>
            <person name="Bechner M."/>
            <person name="Bellec A."/>
            <person name="Berger A."/>
            <person name="Berges H."/>
            <person name="Bidwell S."/>
            <person name="Bisseling T."/>
            <person name="Choisne N."/>
            <person name="Couloux A."/>
            <person name="Denny R."/>
            <person name="Deshpande S."/>
            <person name="Dai X."/>
            <person name="Doyle J.J."/>
            <person name="Dudez A.M."/>
            <person name="Farmer A.D."/>
            <person name="Fouteau S."/>
            <person name="Franken C."/>
            <person name="Gibelin C."/>
            <person name="Gish J."/>
            <person name="Goldstein S."/>
            <person name="Gonzalez A.J."/>
            <person name="Green P.J."/>
            <person name="Hallab A."/>
            <person name="Hartog M."/>
            <person name="Hua A."/>
            <person name="Humphray S.J."/>
            <person name="Jeong D.H."/>
            <person name="Jing Y."/>
            <person name="Jocker A."/>
            <person name="Kenton S.M."/>
            <person name="Kim D.J."/>
            <person name="Klee K."/>
            <person name="Lai H."/>
            <person name="Lang C."/>
            <person name="Lin S."/>
            <person name="Macmil S.L."/>
            <person name="Magdelenat G."/>
            <person name="Matthews L."/>
            <person name="McCorrison J."/>
            <person name="Monaghan E.L."/>
            <person name="Mun J.H."/>
            <person name="Najar F.Z."/>
            <person name="Nicholson C."/>
            <person name="Noirot C."/>
            <person name="O'Bleness M."/>
            <person name="Paule C.R."/>
            <person name="Poulain J."/>
            <person name="Prion F."/>
            <person name="Qin B."/>
            <person name="Qu C."/>
            <person name="Retzel E.F."/>
            <person name="Riddle C."/>
            <person name="Sallet E."/>
            <person name="Samain S."/>
            <person name="Samson N."/>
            <person name="Sanders I."/>
            <person name="Saurat O."/>
            <person name="Scarpelli C."/>
            <person name="Schiex T."/>
            <person name="Segurens B."/>
            <person name="Severin A.J."/>
            <person name="Sherrier D.J."/>
            <person name="Shi R."/>
            <person name="Sims S."/>
            <person name="Singer S.R."/>
            <person name="Sinharoy S."/>
            <person name="Sterck L."/>
            <person name="Viollet A."/>
            <person name="Wang B.B."/>
            <person name="Wang K."/>
            <person name="Wang M."/>
            <person name="Wang X."/>
            <person name="Warfsmann J."/>
            <person name="Weissenbach J."/>
            <person name="White D.D."/>
            <person name="White J.D."/>
            <person name="Wiley G.B."/>
            <person name="Wincker P."/>
            <person name="Xing Y."/>
            <person name="Yang L."/>
            <person name="Yao Z."/>
            <person name="Ying F."/>
            <person name="Zhai J."/>
            <person name="Zhou L."/>
            <person name="Zuber A."/>
            <person name="Denarie J."/>
            <person name="Dixon R.A."/>
            <person name="May G.D."/>
            <person name="Schwartz D.C."/>
            <person name="Rogers J."/>
            <person name="Quetier F."/>
            <person name="Town C.D."/>
            <person name="Roe B.A."/>
        </authorList>
    </citation>
    <scope>NUCLEOTIDE SEQUENCE [LARGE SCALE GENOMIC DNA]</scope>
    <source>
        <strain evidence="2">A17</strain>
        <strain evidence="3 4">cv. Jemalong A17</strain>
    </source>
</reference>
<dbReference type="Proteomes" id="UP000002051">
    <property type="component" value="Chromosome 4"/>
</dbReference>
<dbReference type="SUPFAM" id="SSF81383">
    <property type="entry name" value="F-box domain"/>
    <property type="match status" value="1"/>
</dbReference>
<reference evidence="3" key="3">
    <citation type="submission" date="2015-04" db="UniProtKB">
        <authorList>
            <consortium name="EnsemblPlants"/>
        </authorList>
    </citation>
    <scope>IDENTIFICATION</scope>
    <source>
        <strain evidence="3">cv. Jemalong A17</strain>
    </source>
</reference>
<dbReference type="PaxDb" id="3880-AES90420"/>
<dbReference type="InterPro" id="IPR036047">
    <property type="entry name" value="F-box-like_dom_sf"/>
</dbReference>
<dbReference type="HOGENOM" id="CLU_198557_0_0_1"/>
<dbReference type="InterPro" id="IPR001810">
    <property type="entry name" value="F-box_dom"/>
</dbReference>
<protein>
    <submittedName>
        <fullName evidence="2">F-box protein</fullName>
    </submittedName>
</protein>
<organism evidence="2 4">
    <name type="scientific">Medicago truncatula</name>
    <name type="common">Barrel medic</name>
    <name type="synonym">Medicago tribuloides</name>
    <dbReference type="NCBI Taxonomy" id="3880"/>
    <lineage>
        <taxon>Eukaryota</taxon>
        <taxon>Viridiplantae</taxon>
        <taxon>Streptophyta</taxon>
        <taxon>Embryophyta</taxon>
        <taxon>Tracheophyta</taxon>
        <taxon>Spermatophyta</taxon>
        <taxon>Magnoliopsida</taxon>
        <taxon>eudicotyledons</taxon>
        <taxon>Gunneridae</taxon>
        <taxon>Pentapetalae</taxon>
        <taxon>rosids</taxon>
        <taxon>fabids</taxon>
        <taxon>Fabales</taxon>
        <taxon>Fabaceae</taxon>
        <taxon>Papilionoideae</taxon>
        <taxon>50 kb inversion clade</taxon>
        <taxon>NPAAA clade</taxon>
        <taxon>Hologalegina</taxon>
        <taxon>IRL clade</taxon>
        <taxon>Trifolieae</taxon>
        <taxon>Medicago</taxon>
    </lineage>
</organism>
<feature type="domain" description="F-box" evidence="1">
    <location>
        <begin position="21"/>
        <end position="58"/>
    </location>
</feature>
<proteinExistence type="predicted"/>
<dbReference type="STRING" id="3880.G7JRS9"/>
<dbReference type="PANTHER" id="PTHR34223">
    <property type="entry name" value="OS11G0201299 PROTEIN"/>
    <property type="match status" value="1"/>
</dbReference>
<dbReference type="PANTHER" id="PTHR34223:SF51">
    <property type="entry name" value="OS06G0556300 PROTEIN"/>
    <property type="match status" value="1"/>
</dbReference>
<dbReference type="Pfam" id="PF00646">
    <property type="entry name" value="F-box"/>
    <property type="match status" value="1"/>
</dbReference>
<dbReference type="Gene3D" id="1.20.1280.50">
    <property type="match status" value="1"/>
</dbReference>
<accession>G7JRS9</accession>
<evidence type="ECO:0000313" key="2">
    <source>
        <dbReference type="EMBL" id="AES90420.1"/>
    </source>
</evidence>
<name>G7JRS9_MEDTR</name>
<evidence type="ECO:0000259" key="1">
    <source>
        <dbReference type="Pfam" id="PF00646"/>
    </source>
</evidence>
<evidence type="ECO:0000313" key="3">
    <source>
        <dbReference type="EnsemblPlants" id="AES90420"/>
    </source>
</evidence>
<keyword evidence="4" id="KW-1185">Reference proteome</keyword>
<gene>
    <name evidence="2" type="ordered locus">MTR_4g090960</name>
</gene>
<dbReference type="AlphaFoldDB" id="G7JRS9"/>